<dbReference type="KEGG" id="pfy:PFICI_01987"/>
<feature type="signal peptide" evidence="1">
    <location>
        <begin position="1"/>
        <end position="21"/>
    </location>
</feature>
<dbReference type="InParanoid" id="W3XQ93"/>
<feature type="chain" id="PRO_5004836077" evidence="1">
    <location>
        <begin position="22"/>
        <end position="235"/>
    </location>
</feature>
<dbReference type="AlphaFoldDB" id="W3XQ93"/>
<gene>
    <name evidence="2" type="ORF">PFICI_01987</name>
</gene>
<dbReference type="eggNOG" id="ENOG502TH7X">
    <property type="taxonomic scope" value="Eukaryota"/>
</dbReference>
<sequence>MFSSKNCVLLALTLVSSQADAICTNFTDTTFSADTGGSYQTGNGVYVNSLACPSSEKQSCSMANVTSYDITVPRKLLHSGDPLGLSEEESDAIFEMAKDAYNDAYYSNSSNNHFKNASFETIQTRVDFDGQDPANSIFSTVEPGTNKTLIWGGLYQYAAGTLGGCTNDTLNNMRVVAQGPYYTTDKNNRTVVAGSWQASWHNITESMAASTFRASSISTYSTATLALMVGMTLVL</sequence>
<organism evidence="2 3">
    <name type="scientific">Pestalotiopsis fici (strain W106-1 / CGMCC3.15140)</name>
    <dbReference type="NCBI Taxonomy" id="1229662"/>
    <lineage>
        <taxon>Eukaryota</taxon>
        <taxon>Fungi</taxon>
        <taxon>Dikarya</taxon>
        <taxon>Ascomycota</taxon>
        <taxon>Pezizomycotina</taxon>
        <taxon>Sordariomycetes</taxon>
        <taxon>Xylariomycetidae</taxon>
        <taxon>Amphisphaeriales</taxon>
        <taxon>Sporocadaceae</taxon>
        <taxon>Pestalotiopsis</taxon>
    </lineage>
</organism>
<dbReference type="Pfam" id="PF19535">
    <property type="entry name" value="DUF6060"/>
    <property type="match status" value="1"/>
</dbReference>
<dbReference type="RefSeq" id="XP_007828759.1">
    <property type="nucleotide sequence ID" value="XM_007830568.1"/>
</dbReference>
<dbReference type="GeneID" id="19267000"/>
<protein>
    <submittedName>
        <fullName evidence="2">Uncharacterized protein</fullName>
    </submittedName>
</protein>
<accession>W3XQ93</accession>
<dbReference type="Proteomes" id="UP000030651">
    <property type="component" value="Unassembled WGS sequence"/>
</dbReference>
<dbReference type="EMBL" id="KI912109">
    <property type="protein sequence ID" value="ETS88159.1"/>
    <property type="molecule type" value="Genomic_DNA"/>
</dbReference>
<evidence type="ECO:0000256" key="1">
    <source>
        <dbReference type="SAM" id="SignalP"/>
    </source>
</evidence>
<dbReference type="OMA" id="QADAICT"/>
<dbReference type="OrthoDB" id="4749948at2759"/>
<name>W3XQ93_PESFW</name>
<dbReference type="HOGENOM" id="CLU_1180570_0_0_1"/>
<dbReference type="InterPro" id="IPR045702">
    <property type="entry name" value="DUF6060"/>
</dbReference>
<evidence type="ECO:0000313" key="3">
    <source>
        <dbReference type="Proteomes" id="UP000030651"/>
    </source>
</evidence>
<reference evidence="3" key="1">
    <citation type="journal article" date="2015" name="BMC Genomics">
        <title>Genomic and transcriptomic analysis of the endophytic fungus Pestalotiopsis fici reveals its lifestyle and high potential for synthesis of natural products.</title>
        <authorList>
            <person name="Wang X."/>
            <person name="Zhang X."/>
            <person name="Liu L."/>
            <person name="Xiang M."/>
            <person name="Wang W."/>
            <person name="Sun X."/>
            <person name="Che Y."/>
            <person name="Guo L."/>
            <person name="Liu G."/>
            <person name="Guo L."/>
            <person name="Wang C."/>
            <person name="Yin W.B."/>
            <person name="Stadler M."/>
            <person name="Zhang X."/>
            <person name="Liu X."/>
        </authorList>
    </citation>
    <scope>NUCLEOTIDE SEQUENCE [LARGE SCALE GENOMIC DNA]</scope>
    <source>
        <strain evidence="3">W106-1 / CGMCC3.15140</strain>
    </source>
</reference>
<evidence type="ECO:0000313" key="2">
    <source>
        <dbReference type="EMBL" id="ETS88159.1"/>
    </source>
</evidence>
<keyword evidence="1" id="KW-0732">Signal</keyword>
<keyword evidence="3" id="KW-1185">Reference proteome</keyword>
<proteinExistence type="predicted"/>